<evidence type="ECO:0000256" key="4">
    <source>
        <dbReference type="ARBA" id="ARBA00023136"/>
    </source>
</evidence>
<evidence type="ECO:0000313" key="7">
    <source>
        <dbReference type="Proteomes" id="UP000244811"/>
    </source>
</evidence>
<dbReference type="Proteomes" id="UP000244811">
    <property type="component" value="Chromosome 3"/>
</dbReference>
<comment type="subcellular location">
    <subcellularLocation>
        <location evidence="1">Membrane</location>
        <topology evidence="1">Multi-pass membrane protein</topology>
    </subcellularLocation>
</comment>
<dbReference type="PANTHER" id="PTHR12428">
    <property type="entry name" value="OXA1"/>
    <property type="match status" value="1"/>
</dbReference>
<feature type="transmembrane region" description="Helical" evidence="5">
    <location>
        <begin position="366"/>
        <end position="387"/>
    </location>
</feature>
<keyword evidence="2 5" id="KW-0812">Transmembrane</keyword>
<keyword evidence="4 5" id="KW-0472">Membrane</keyword>
<gene>
    <name evidence="6" type="ORF">MACK_002083</name>
</gene>
<accession>A0A976QSV1</accession>
<evidence type="ECO:0000256" key="1">
    <source>
        <dbReference type="ARBA" id="ARBA00004141"/>
    </source>
</evidence>
<feature type="transmembrane region" description="Helical" evidence="5">
    <location>
        <begin position="188"/>
        <end position="209"/>
    </location>
</feature>
<sequence>MSSSLFPRQIKNPLSYTINNLSKTRGYSGFPKKFLNYLNYTNVANICTISKLYKPDVNYFCGHNQFLSSNFSNYRIRFFSTGPEHIQDSVDATGADGESQDNLLSAVKAYSTQRGDNINELVEELGIESDVGKEKLSLEELYEIPDYHEYLLSRITEVNGTKRSALQEFLPVDYLQQMFMAVHDYTNLSWAATICLMTLFFKLVSLPIWSNSERIRRMNAYLMPRAMELQEKANHAFATKNEKLALETQRQIFEMTKENSFMKGMLIQMGSTAFQGLMFGTVYGGLRLFAINPTFRPDFTFESCLWLDSLCLPDPYFILPSIFGILMTIVFEHNLSVNFSSTEASKGTVVSNFQNRQKYMKLASRIGIIFFTFYSFTMPSSAFFYLIPSFLFQTILRYSCNRFEVARFLGIPMPIVKKAKPPKP</sequence>
<dbReference type="EMBL" id="CP056070">
    <property type="protein sequence ID" value="UKK01270.2"/>
    <property type="molecule type" value="Genomic_DNA"/>
</dbReference>
<name>A0A976QSV1_THEOR</name>
<reference evidence="6" key="1">
    <citation type="submission" date="2022-07" db="EMBL/GenBank/DDBJ databases">
        <title>Evaluation of T. orientalis genome assembly methods using nanopore sequencing and analysis of variation between genomes.</title>
        <authorList>
            <person name="Yam J."/>
            <person name="Micallef M.L."/>
            <person name="Liu M."/>
            <person name="Djordjevic S.P."/>
            <person name="Bogema D.R."/>
            <person name="Jenkins C."/>
        </authorList>
    </citation>
    <scope>NUCLEOTIDE SEQUENCE</scope>
    <source>
        <strain evidence="6">Goon Nure</strain>
    </source>
</reference>
<organism evidence="6 7">
    <name type="scientific">Theileria orientalis</name>
    <dbReference type="NCBI Taxonomy" id="68886"/>
    <lineage>
        <taxon>Eukaryota</taxon>
        <taxon>Sar</taxon>
        <taxon>Alveolata</taxon>
        <taxon>Apicomplexa</taxon>
        <taxon>Aconoidasida</taxon>
        <taxon>Piroplasmida</taxon>
        <taxon>Theileriidae</taxon>
        <taxon>Theileria</taxon>
    </lineage>
</organism>
<dbReference type="AlphaFoldDB" id="A0A976QSV1"/>
<dbReference type="GO" id="GO:0005743">
    <property type="term" value="C:mitochondrial inner membrane"/>
    <property type="evidence" value="ECO:0007669"/>
    <property type="project" value="TreeGrafter"/>
</dbReference>
<feature type="transmembrane region" description="Helical" evidence="5">
    <location>
        <begin position="315"/>
        <end position="331"/>
    </location>
</feature>
<dbReference type="PANTHER" id="PTHR12428:SF65">
    <property type="entry name" value="CYTOCHROME C OXIDASE ASSEMBLY PROTEIN COX18, MITOCHONDRIAL"/>
    <property type="match status" value="1"/>
</dbReference>
<evidence type="ECO:0000256" key="5">
    <source>
        <dbReference type="SAM" id="Phobius"/>
    </source>
</evidence>
<dbReference type="InterPro" id="IPR001708">
    <property type="entry name" value="YidC/ALB3/OXA1/COX18"/>
</dbReference>
<keyword evidence="3 5" id="KW-1133">Transmembrane helix</keyword>
<dbReference type="GO" id="GO:0032979">
    <property type="term" value="P:protein insertion into mitochondrial inner membrane from matrix"/>
    <property type="evidence" value="ECO:0007669"/>
    <property type="project" value="TreeGrafter"/>
</dbReference>
<dbReference type="GO" id="GO:0032977">
    <property type="term" value="F:membrane insertase activity"/>
    <property type="evidence" value="ECO:0007669"/>
    <property type="project" value="InterPro"/>
</dbReference>
<evidence type="ECO:0000256" key="2">
    <source>
        <dbReference type="ARBA" id="ARBA00022692"/>
    </source>
</evidence>
<evidence type="ECO:0000256" key="3">
    <source>
        <dbReference type="ARBA" id="ARBA00022989"/>
    </source>
</evidence>
<feature type="transmembrane region" description="Helical" evidence="5">
    <location>
        <begin position="265"/>
        <end position="286"/>
    </location>
</feature>
<protein>
    <submittedName>
        <fullName evidence="6">Uncharacterized protein</fullName>
    </submittedName>
</protein>
<proteinExistence type="predicted"/>
<evidence type="ECO:0000313" key="6">
    <source>
        <dbReference type="EMBL" id="UKK01270.2"/>
    </source>
</evidence>